<evidence type="ECO:0000313" key="2">
    <source>
        <dbReference type="EMBL" id="PKK90057.1"/>
    </source>
</evidence>
<dbReference type="PROSITE" id="PS51257">
    <property type="entry name" value="PROKAR_LIPOPROTEIN"/>
    <property type="match status" value="1"/>
</dbReference>
<gene>
    <name evidence="2" type="ORF">CVV64_11095</name>
</gene>
<protein>
    <recommendedName>
        <fullName evidence="4">Fibronectin type-III domain-containing protein</fullName>
    </recommendedName>
</protein>
<name>A0A2N1PNY6_9BACT</name>
<evidence type="ECO:0008006" key="4">
    <source>
        <dbReference type="Google" id="ProtNLM"/>
    </source>
</evidence>
<organism evidence="2 3">
    <name type="scientific">Candidatus Wallbacteria bacterium HGW-Wallbacteria-1</name>
    <dbReference type="NCBI Taxonomy" id="2013854"/>
    <lineage>
        <taxon>Bacteria</taxon>
        <taxon>Candidatus Walliibacteriota</taxon>
    </lineage>
</organism>
<evidence type="ECO:0000313" key="3">
    <source>
        <dbReference type="Proteomes" id="UP000233256"/>
    </source>
</evidence>
<dbReference type="Gene3D" id="2.60.40.10">
    <property type="entry name" value="Immunoglobulins"/>
    <property type="match status" value="1"/>
</dbReference>
<dbReference type="AlphaFoldDB" id="A0A2N1PNY6"/>
<sequence length="973" mass="101115">MRKTIILLLLLSVVFVGCLNKNNTSEPILQPAVMTGPFGAAGGAASILLASGAYSAYTAPTMTAIASAPAFTDTVNIKPMGEVYQVNPAGVTLNTAAGASTITFKYNPAALPTAISPDMVRVYKYVNGAWAEQTTVLNVAALTVAATITDFSMYRIAGDIRISKLAVSTVAVTNATTLVLTFTKKLDAASAATLTNYAITVGGVTVTPTGAVYSTAVVDGKEVGLVTFTVPDQSASEGAAVAVTVAPTLKDEFGLAYDPAAQPAAGTTSSVDIVLNAPVALVPVINGDSGNPIVVQAGTGVTSVSWGAVTYSNSSTDVSYELQIADDAAFTTNAKSLYFTAVTTPVLDLEKAAGFNWYAEWNWDTTNTLKTYNYRVRAYYKKGVVGSEVISNWSTASNLRYDRPNNLPTAPASPLVNSVAATADTVAIPTQSISWTASTDQETPTLLTYTVEFHTATFADANTPAGAISKTTGVGAVTYALAGAQAELADNTMYFWRVKAVDPRGGVSEWSAISQFYFNKVNDLVTVANMAPANGQGIPNSASGAFTADVTNSDKDVLSYTVNIYTEAAKTTNVGTYTGTTWPINMTNITWAANHPVEDSQAYYWELLVTETTPTLAPASAVQTFGPSQFVKSDGASAPVVTLNAPATTPNAGETTPFTWTATDSDTAVNTLTYHAAVFSADSDTSIISGLEKEAITALTIAIADIKAAHGLTANTGYWFGVRASDGDAATRAANDPYVGSNYGGWKRVPFTYKTGPAIEKVYIANVGTNGFDVFWKTGEVAINNKVVVGYDGAAPSVTVNEDAAKSTGTIHVARLSWGTAGQYKSAQFYVSSESAAIAGLATVGKDGANFYATPLPDVAGIPSNDSILCTVTGGTAGDVVLIKVSDGSTKKTYYYMEVLGAQGVLTLTAANNYWNNVVAIGGVDRPEAIAGFAATYKIVDVESYGSASKTNAGPIDLSAGVITTLQGTVPLQ</sequence>
<dbReference type="InterPro" id="IPR014755">
    <property type="entry name" value="Cu-Rt/internalin_Ig-like"/>
</dbReference>
<proteinExistence type="predicted"/>
<evidence type="ECO:0000256" key="1">
    <source>
        <dbReference type="ARBA" id="ARBA00022729"/>
    </source>
</evidence>
<dbReference type="Gene3D" id="2.60.40.1220">
    <property type="match status" value="1"/>
</dbReference>
<reference evidence="2 3" key="1">
    <citation type="journal article" date="2017" name="ISME J.">
        <title>Potential for microbial H2 and metal transformations associated with novel bacteria and archaea in deep terrestrial subsurface sediments.</title>
        <authorList>
            <person name="Hernsdorf A.W."/>
            <person name="Amano Y."/>
            <person name="Miyakawa K."/>
            <person name="Ise K."/>
            <person name="Suzuki Y."/>
            <person name="Anantharaman K."/>
            <person name="Probst A."/>
            <person name="Burstein D."/>
            <person name="Thomas B.C."/>
            <person name="Banfield J.F."/>
        </authorList>
    </citation>
    <scope>NUCLEOTIDE SEQUENCE [LARGE SCALE GENOMIC DNA]</scope>
    <source>
        <strain evidence="2">HGW-Wallbacteria-1</strain>
    </source>
</reference>
<accession>A0A2N1PNY6</accession>
<comment type="caution">
    <text evidence="2">The sequence shown here is derived from an EMBL/GenBank/DDBJ whole genome shotgun (WGS) entry which is preliminary data.</text>
</comment>
<dbReference type="InterPro" id="IPR013783">
    <property type="entry name" value="Ig-like_fold"/>
</dbReference>
<dbReference type="Proteomes" id="UP000233256">
    <property type="component" value="Unassembled WGS sequence"/>
</dbReference>
<keyword evidence="1" id="KW-0732">Signal</keyword>
<dbReference type="EMBL" id="PGXC01000008">
    <property type="protein sequence ID" value="PKK90057.1"/>
    <property type="molecule type" value="Genomic_DNA"/>
</dbReference>